<protein>
    <submittedName>
        <fullName evidence="1">DUF192 family protein</fullName>
    </submittedName>
</protein>
<dbReference type="OrthoDB" id="64208at2157"/>
<dbReference type="EMBL" id="HF582854">
    <property type="protein sequence ID" value="CCQ35444.1"/>
    <property type="molecule type" value="Genomic_DNA"/>
</dbReference>
<dbReference type="GeneID" id="14652707"/>
<evidence type="ECO:0000313" key="2">
    <source>
        <dbReference type="Proteomes" id="UP000011867"/>
    </source>
</evidence>
<dbReference type="HOGENOM" id="CLU_097039_4_2_2"/>
<sequence length="116" mass="12450">MRVVHDTPDGTRTLADRADRAEGLLAQGVGLMFRRSIPDGYALVFPFSGVSARGLHMLFVPFDIDAIWLVDGEVRKKKRLSGWTGRGRAEADTVVELPAGAADGVSAGDSVRIEPS</sequence>
<name>M1XZ66_NATM8</name>
<proteinExistence type="predicted"/>
<dbReference type="STRING" id="268739.Nmlp_1235"/>
<dbReference type="Gene3D" id="2.60.120.1140">
    <property type="entry name" value="Protein of unknown function DUF192"/>
    <property type="match status" value="1"/>
</dbReference>
<evidence type="ECO:0000313" key="1">
    <source>
        <dbReference type="EMBL" id="CCQ35444.1"/>
    </source>
</evidence>
<dbReference type="Pfam" id="PF02643">
    <property type="entry name" value="DUF192"/>
    <property type="match status" value="1"/>
</dbReference>
<accession>M1XZ66</accession>
<dbReference type="KEGG" id="nmo:Nmlp_1235"/>
<dbReference type="InterPro" id="IPR038695">
    <property type="entry name" value="Saro_0823-like_sf"/>
</dbReference>
<dbReference type="eggNOG" id="arCOG03113">
    <property type="taxonomic scope" value="Archaea"/>
</dbReference>
<reference evidence="1 2" key="1">
    <citation type="journal article" date="2013" name="Genome Announc.">
        <title>Genome of the haloarchaeon Natronomonas moolapensis, a neutrophilic member of a previously haloalkaliphilic genus.</title>
        <authorList>
            <person name="Dyall-Smith M.L."/>
            <person name="Pfeiffer F."/>
            <person name="Oberwinkler T."/>
            <person name="Klee K."/>
            <person name="Rampp M."/>
            <person name="Palm P."/>
            <person name="Gross K."/>
            <person name="Schuster S.C."/>
            <person name="Oesterhelt D."/>
        </authorList>
    </citation>
    <scope>NUCLEOTIDE SEQUENCE [LARGE SCALE GENOMIC DNA]</scope>
    <source>
        <strain evidence="2">DSM 18674 / JCM 14361 / 8.8.11</strain>
    </source>
</reference>
<dbReference type="InterPro" id="IPR003795">
    <property type="entry name" value="DUF192"/>
</dbReference>
<dbReference type="Proteomes" id="UP000011867">
    <property type="component" value="Chromosome"/>
</dbReference>
<gene>
    <name evidence="1" type="ordered locus">Nmlp_1235</name>
</gene>
<organism evidence="1 2">
    <name type="scientific">Natronomonas moolapensis (strain DSM 18674 / CECT 7526 / JCM 14361 / 8.8.11)</name>
    <dbReference type="NCBI Taxonomy" id="268739"/>
    <lineage>
        <taxon>Archaea</taxon>
        <taxon>Methanobacteriati</taxon>
        <taxon>Methanobacteriota</taxon>
        <taxon>Stenosarchaea group</taxon>
        <taxon>Halobacteria</taxon>
        <taxon>Halobacteriales</taxon>
        <taxon>Natronomonadaceae</taxon>
        <taxon>Natronomonas</taxon>
    </lineage>
</organism>
<dbReference type="AlphaFoldDB" id="M1XZ66"/>
<dbReference type="RefSeq" id="WP_015408293.1">
    <property type="nucleotide sequence ID" value="NC_020388.1"/>
</dbReference>
<keyword evidence="2" id="KW-1185">Reference proteome</keyword>